<comment type="caution">
    <text evidence="1">The sequence shown here is derived from an EMBL/GenBank/DDBJ whole genome shotgun (WGS) entry which is preliminary data.</text>
</comment>
<protein>
    <recommendedName>
        <fullName evidence="3">AbiEi antitoxin C-terminal domain-containing protein</fullName>
    </recommendedName>
</protein>
<dbReference type="Proteomes" id="UP000006023">
    <property type="component" value="Unassembled WGS sequence"/>
</dbReference>
<accession>G7GSH1</accession>
<evidence type="ECO:0000313" key="2">
    <source>
        <dbReference type="Proteomes" id="UP000006023"/>
    </source>
</evidence>
<dbReference type="RefSeq" id="WP_005189773.1">
    <property type="nucleotide sequence ID" value="NZ_BAED01000054.1"/>
</dbReference>
<keyword evidence="2" id="KW-1185">Reference proteome</keyword>
<name>G7GSH1_9ACTN</name>
<organism evidence="1 2">
    <name type="scientific">Gordonia amarae NBRC 15530</name>
    <dbReference type="NCBI Taxonomy" id="1075090"/>
    <lineage>
        <taxon>Bacteria</taxon>
        <taxon>Bacillati</taxon>
        <taxon>Actinomycetota</taxon>
        <taxon>Actinomycetes</taxon>
        <taxon>Mycobacteriales</taxon>
        <taxon>Gordoniaceae</taxon>
        <taxon>Gordonia</taxon>
    </lineage>
</organism>
<evidence type="ECO:0008006" key="3">
    <source>
        <dbReference type="Google" id="ProtNLM"/>
    </source>
</evidence>
<dbReference type="eggNOG" id="COG5340">
    <property type="taxonomic scope" value="Bacteria"/>
</dbReference>
<dbReference type="AlphaFoldDB" id="G7GSH1"/>
<reference evidence="1 2" key="1">
    <citation type="submission" date="2011-11" db="EMBL/GenBank/DDBJ databases">
        <title>Whole genome shotgun sequence of Gordonia amarae NBRC 15530.</title>
        <authorList>
            <person name="Takarada H."/>
            <person name="Hosoyama A."/>
            <person name="Tsuchikane K."/>
            <person name="Katsumata H."/>
            <person name="Yamazaki S."/>
            <person name="Fujita N."/>
        </authorList>
    </citation>
    <scope>NUCLEOTIDE SEQUENCE [LARGE SCALE GENOMIC DNA]</scope>
    <source>
        <strain evidence="1 2">NBRC 15530</strain>
    </source>
</reference>
<dbReference type="EMBL" id="BAED01000054">
    <property type="protein sequence ID" value="GAB06546.1"/>
    <property type="molecule type" value="Genomic_DNA"/>
</dbReference>
<gene>
    <name evidence="1" type="ORF">GOAMR_54_00560</name>
</gene>
<proteinExistence type="predicted"/>
<dbReference type="STRING" id="1075090.GOAMR_54_00560"/>
<sequence>MEPNGRLLRLIAMIAYPTDSYGLIRRSALLETGVSDNQIAQAIRRGLLLRVYPGSLVVPSTDFDGAEGAQRLHRMTAIAVATSELSTATSPLPLCHATAAAFHGIPLLKPDISRVHVASGGTSGGAVHRYRHLHATPLDPAEVTVVDGIAVTTVERTAVDVATRGVFAQALTAFDQAMRVGGDIEMMRDILESRRRVGVRVARRALSLASGLSQSVGESWSRAQMIEAGLPVPRLQHRFQCSSGYYDTDFDWDEALIGEFDGLHKYGRLLRPGETAADAVVREKLREDELRATDALVVRWVWAHLESRSVVDLIKPRLKRLGLCA</sequence>
<evidence type="ECO:0000313" key="1">
    <source>
        <dbReference type="EMBL" id="GAB06546.1"/>
    </source>
</evidence>